<protein>
    <submittedName>
        <fullName evidence="1">Uncharacterized protein</fullName>
    </submittedName>
</protein>
<keyword evidence="2" id="KW-1185">Reference proteome</keyword>
<name>A0A6I6CI98_9MOLU</name>
<dbReference type="KEGG" id="stab:STABA_v1c04200"/>
<accession>A0A6I6CI98</accession>
<evidence type="ECO:0000313" key="2">
    <source>
        <dbReference type="Proteomes" id="UP000424468"/>
    </source>
</evidence>
<dbReference type="AlphaFoldDB" id="A0A6I6CI98"/>
<organism evidence="1 2">
    <name type="scientific">Spiroplasma tabanidicola</name>
    <dbReference type="NCBI Taxonomy" id="324079"/>
    <lineage>
        <taxon>Bacteria</taxon>
        <taxon>Bacillati</taxon>
        <taxon>Mycoplasmatota</taxon>
        <taxon>Mollicutes</taxon>
        <taxon>Entomoplasmatales</taxon>
        <taxon>Spiroplasmataceae</taxon>
        <taxon>Spiroplasma</taxon>
    </lineage>
</organism>
<dbReference type="RefSeq" id="WP_156006093.1">
    <property type="nucleotide sequence ID" value="NZ_CP046276.1"/>
</dbReference>
<dbReference type="EMBL" id="CP046276">
    <property type="protein sequence ID" value="QGS51783.1"/>
    <property type="molecule type" value="Genomic_DNA"/>
</dbReference>
<sequence length="65" mass="7639">MIKEKKFKNVVINKEVLKIKVGKGILIKELEKDNDIEHKIKKIASEIDDYVQNEVYQSILEKKVI</sequence>
<proteinExistence type="predicted"/>
<gene>
    <name evidence="1" type="ORF">STABA_v1c04200</name>
</gene>
<dbReference type="Proteomes" id="UP000424468">
    <property type="component" value="Chromosome"/>
</dbReference>
<evidence type="ECO:0000313" key="1">
    <source>
        <dbReference type="EMBL" id="QGS51783.1"/>
    </source>
</evidence>
<reference evidence="1 2" key="1">
    <citation type="submission" date="2019-11" db="EMBL/GenBank/DDBJ databases">
        <title>Complete genome sequence of Spiroplasma tabanidicola TAUS-1 (DSM 22603).</title>
        <authorList>
            <person name="Huang C.-T."/>
            <person name="Lin Y.-C."/>
            <person name="Kuo C.-H."/>
        </authorList>
    </citation>
    <scope>NUCLEOTIDE SEQUENCE [LARGE SCALE GENOMIC DNA]</scope>
    <source>
        <strain evidence="1 2">TAUS-1</strain>
    </source>
</reference>